<sequence>MGGFLTLNSISVMNLDLEHVEVRGQEKVGKHWEVTYPPPSMTSWAAKAVEVASRRGGFSSREGEDALLYSMQTSDSLSPRSRTFDLKGHRGAETLSGEVNPYIGKWCAEGTTFAVREVLSDGGVEEDLPAGLQNRRKAKAREAIWAKSGGVKGTGNGLFGKTLLAFGLHHPGHIGRTVVDVREEKRPKVFGRQSSKLTGHDTSEFTPHVNESTRGGLGHVYEALQWALSVALR</sequence>
<dbReference type="EMBL" id="QPFP01000016">
    <property type="protein sequence ID" value="TEB32104.1"/>
    <property type="molecule type" value="Genomic_DNA"/>
</dbReference>
<keyword evidence="2" id="KW-1185">Reference proteome</keyword>
<dbReference type="Proteomes" id="UP000298030">
    <property type="component" value="Unassembled WGS sequence"/>
</dbReference>
<organism evidence="1 2">
    <name type="scientific">Coprinellus micaceus</name>
    <name type="common">Glistening ink-cap mushroom</name>
    <name type="synonym">Coprinus micaceus</name>
    <dbReference type="NCBI Taxonomy" id="71717"/>
    <lineage>
        <taxon>Eukaryota</taxon>
        <taxon>Fungi</taxon>
        <taxon>Dikarya</taxon>
        <taxon>Basidiomycota</taxon>
        <taxon>Agaricomycotina</taxon>
        <taxon>Agaricomycetes</taxon>
        <taxon>Agaricomycetidae</taxon>
        <taxon>Agaricales</taxon>
        <taxon>Agaricineae</taxon>
        <taxon>Psathyrellaceae</taxon>
        <taxon>Coprinellus</taxon>
    </lineage>
</organism>
<name>A0A4Y7TDR8_COPMI</name>
<evidence type="ECO:0000313" key="1">
    <source>
        <dbReference type="EMBL" id="TEB32104.1"/>
    </source>
</evidence>
<evidence type="ECO:0000313" key="2">
    <source>
        <dbReference type="Proteomes" id="UP000298030"/>
    </source>
</evidence>
<proteinExistence type="predicted"/>
<protein>
    <submittedName>
        <fullName evidence="1">Uncharacterized protein</fullName>
    </submittedName>
</protein>
<comment type="caution">
    <text evidence="1">The sequence shown here is derived from an EMBL/GenBank/DDBJ whole genome shotgun (WGS) entry which is preliminary data.</text>
</comment>
<gene>
    <name evidence="1" type="ORF">FA13DRAFT_1709160</name>
</gene>
<dbReference type="AlphaFoldDB" id="A0A4Y7TDR8"/>
<reference evidence="1 2" key="1">
    <citation type="journal article" date="2019" name="Nat. Ecol. Evol.">
        <title>Megaphylogeny resolves global patterns of mushroom evolution.</title>
        <authorList>
            <person name="Varga T."/>
            <person name="Krizsan K."/>
            <person name="Foldi C."/>
            <person name="Dima B."/>
            <person name="Sanchez-Garcia M."/>
            <person name="Sanchez-Ramirez S."/>
            <person name="Szollosi G.J."/>
            <person name="Szarkandi J.G."/>
            <person name="Papp V."/>
            <person name="Albert L."/>
            <person name="Andreopoulos W."/>
            <person name="Angelini C."/>
            <person name="Antonin V."/>
            <person name="Barry K.W."/>
            <person name="Bougher N.L."/>
            <person name="Buchanan P."/>
            <person name="Buyck B."/>
            <person name="Bense V."/>
            <person name="Catcheside P."/>
            <person name="Chovatia M."/>
            <person name="Cooper J."/>
            <person name="Damon W."/>
            <person name="Desjardin D."/>
            <person name="Finy P."/>
            <person name="Geml J."/>
            <person name="Haridas S."/>
            <person name="Hughes K."/>
            <person name="Justo A."/>
            <person name="Karasinski D."/>
            <person name="Kautmanova I."/>
            <person name="Kiss B."/>
            <person name="Kocsube S."/>
            <person name="Kotiranta H."/>
            <person name="LaButti K.M."/>
            <person name="Lechner B.E."/>
            <person name="Liimatainen K."/>
            <person name="Lipzen A."/>
            <person name="Lukacs Z."/>
            <person name="Mihaltcheva S."/>
            <person name="Morgado L.N."/>
            <person name="Niskanen T."/>
            <person name="Noordeloos M.E."/>
            <person name="Ohm R.A."/>
            <person name="Ortiz-Santana B."/>
            <person name="Ovrebo C."/>
            <person name="Racz N."/>
            <person name="Riley R."/>
            <person name="Savchenko A."/>
            <person name="Shiryaev A."/>
            <person name="Soop K."/>
            <person name="Spirin V."/>
            <person name="Szebenyi C."/>
            <person name="Tomsovsky M."/>
            <person name="Tulloss R.E."/>
            <person name="Uehling J."/>
            <person name="Grigoriev I.V."/>
            <person name="Vagvolgyi C."/>
            <person name="Papp T."/>
            <person name="Martin F.M."/>
            <person name="Miettinen O."/>
            <person name="Hibbett D.S."/>
            <person name="Nagy L.G."/>
        </authorList>
    </citation>
    <scope>NUCLEOTIDE SEQUENCE [LARGE SCALE GENOMIC DNA]</scope>
    <source>
        <strain evidence="1 2">FP101781</strain>
    </source>
</reference>
<accession>A0A4Y7TDR8</accession>